<dbReference type="RefSeq" id="WP_221873085.1">
    <property type="nucleotide sequence ID" value="NZ_JACWFH010000008.1"/>
</dbReference>
<proteinExistence type="predicted"/>
<dbReference type="InterPro" id="IPR025714">
    <property type="entry name" value="Methyltranfer_dom"/>
</dbReference>
<dbReference type="GO" id="GO:0008168">
    <property type="term" value="F:methyltransferase activity"/>
    <property type="evidence" value="ECO:0007669"/>
    <property type="project" value="UniProtKB-KW"/>
</dbReference>
<accession>A0ABS7K3Q4</accession>
<dbReference type="Pfam" id="PF13847">
    <property type="entry name" value="Methyltransf_31"/>
    <property type="match status" value="1"/>
</dbReference>
<keyword evidence="2" id="KW-0489">Methyltransferase</keyword>
<name>A0ABS7K3Q4_9BACI</name>
<comment type="caution">
    <text evidence="2">The sequence shown here is derived from an EMBL/GenBank/DDBJ whole genome shotgun (WGS) entry which is preliminary data.</text>
</comment>
<organism evidence="2 3">
    <name type="scientific">Mesobacillus maritimus</name>
    <dbReference type="NCBI Taxonomy" id="1643336"/>
    <lineage>
        <taxon>Bacteria</taxon>
        <taxon>Bacillati</taxon>
        <taxon>Bacillota</taxon>
        <taxon>Bacilli</taxon>
        <taxon>Bacillales</taxon>
        <taxon>Bacillaceae</taxon>
        <taxon>Mesobacillus</taxon>
    </lineage>
</organism>
<dbReference type="SUPFAM" id="SSF53335">
    <property type="entry name" value="S-adenosyl-L-methionine-dependent methyltransferases"/>
    <property type="match status" value="1"/>
</dbReference>
<feature type="domain" description="Methyltransferase" evidence="1">
    <location>
        <begin position="37"/>
        <end position="143"/>
    </location>
</feature>
<dbReference type="Gene3D" id="3.40.50.150">
    <property type="entry name" value="Vaccinia Virus protein VP39"/>
    <property type="match status" value="1"/>
</dbReference>
<evidence type="ECO:0000313" key="2">
    <source>
        <dbReference type="EMBL" id="MBY0096740.1"/>
    </source>
</evidence>
<dbReference type="EMBL" id="JACWFH010000008">
    <property type="protein sequence ID" value="MBY0096740.1"/>
    <property type="molecule type" value="Genomic_DNA"/>
</dbReference>
<keyword evidence="3" id="KW-1185">Reference proteome</keyword>
<dbReference type="CDD" id="cd02440">
    <property type="entry name" value="AdoMet_MTases"/>
    <property type="match status" value="1"/>
</dbReference>
<protein>
    <submittedName>
        <fullName evidence="2">Class I SAM-dependent methyltransferase</fullName>
    </submittedName>
</protein>
<dbReference type="Proteomes" id="UP000769780">
    <property type="component" value="Unassembled WGS sequence"/>
</dbReference>
<reference evidence="2 3" key="1">
    <citation type="submission" date="2020-07" db="EMBL/GenBank/DDBJ databases">
        <title>Fungal Genomes of the International Space Station.</title>
        <authorList>
            <person name="Seuylemezian A."/>
            <person name="Singh N.K."/>
            <person name="Wood J."/>
            <person name="Venkateswaran K."/>
        </authorList>
    </citation>
    <scope>NUCLEOTIDE SEQUENCE [LARGE SCALE GENOMIC DNA]</scope>
    <source>
        <strain evidence="2 3">PL-B2</strain>
    </source>
</reference>
<dbReference type="InterPro" id="IPR029063">
    <property type="entry name" value="SAM-dependent_MTases_sf"/>
</dbReference>
<gene>
    <name evidence="2" type="ORF">H0185_07955</name>
</gene>
<evidence type="ECO:0000313" key="3">
    <source>
        <dbReference type="Proteomes" id="UP000769780"/>
    </source>
</evidence>
<dbReference type="PANTHER" id="PTHR43861">
    <property type="entry name" value="TRANS-ACONITATE 2-METHYLTRANSFERASE-RELATED"/>
    <property type="match status" value="1"/>
</dbReference>
<sequence>MIEYTGERIIPEFMQPMNGMLLEHIARYHFAIPYAKGRVLDFACGSGFGSNIIAKAAKKEIEEVVAIDIDAKVISYARGTYYHPLVTFQQGDVLDPELPKKYAPFDLIISFETLEHVADEEQFMNNIYEMLKPGGKLVISTPFGQGRGKPTREPFHVHQLTKEEFHGLFNRYKEKEFYFQKGVLVEPGRANIHYPFGIAVCTK</sequence>
<dbReference type="GO" id="GO:0032259">
    <property type="term" value="P:methylation"/>
    <property type="evidence" value="ECO:0007669"/>
    <property type="project" value="UniProtKB-KW"/>
</dbReference>
<evidence type="ECO:0000259" key="1">
    <source>
        <dbReference type="Pfam" id="PF13847"/>
    </source>
</evidence>
<keyword evidence="2" id="KW-0808">Transferase</keyword>